<dbReference type="GO" id="GO:0006368">
    <property type="term" value="P:transcription elongation by RNA polymerase II"/>
    <property type="evidence" value="ECO:0007669"/>
    <property type="project" value="UniProtKB-UniRule"/>
</dbReference>
<dbReference type="GO" id="GO:0003713">
    <property type="term" value="F:transcription coactivator activity"/>
    <property type="evidence" value="ECO:0007669"/>
    <property type="project" value="UniProtKB-UniRule"/>
</dbReference>
<evidence type="ECO:0000256" key="2">
    <source>
        <dbReference type="ARBA" id="ARBA00022448"/>
    </source>
</evidence>
<dbReference type="Gene3D" id="1.10.246.140">
    <property type="match status" value="1"/>
</dbReference>
<evidence type="ECO:0000256" key="4">
    <source>
        <dbReference type="ARBA" id="ARBA00022853"/>
    </source>
</evidence>
<evidence type="ECO:0000256" key="8">
    <source>
        <dbReference type="ARBA" id="ARBA00023159"/>
    </source>
</evidence>
<evidence type="ECO:0000313" key="14">
    <source>
        <dbReference type="Proteomes" id="UP000734854"/>
    </source>
</evidence>
<accession>A0A8J5H512</accession>
<dbReference type="InterPro" id="IPR038212">
    <property type="entry name" value="TF_EnY2_sf"/>
</dbReference>
<dbReference type="GO" id="GO:0000124">
    <property type="term" value="C:SAGA complex"/>
    <property type="evidence" value="ECO:0007669"/>
    <property type="project" value="UniProtKB-UniRule"/>
</dbReference>
<reference evidence="13 14" key="1">
    <citation type="submission" date="2020-08" db="EMBL/GenBank/DDBJ databases">
        <title>Plant Genome Project.</title>
        <authorList>
            <person name="Zhang R.-G."/>
        </authorList>
    </citation>
    <scope>NUCLEOTIDE SEQUENCE [LARGE SCALE GENOMIC DNA]</scope>
    <source>
        <tissue evidence="13">Rhizome</tissue>
    </source>
</reference>
<comment type="similarity">
    <text evidence="11">Belongs to the ENY2 family.</text>
</comment>
<keyword evidence="8 11" id="KW-0010">Activator</keyword>
<dbReference type="GO" id="GO:0070390">
    <property type="term" value="C:transcription export complex 2"/>
    <property type="evidence" value="ECO:0007669"/>
    <property type="project" value="UniProtKB-UniRule"/>
</dbReference>
<dbReference type="HAMAP" id="MF_03046">
    <property type="entry name" value="ENY2_Sus1"/>
    <property type="match status" value="1"/>
</dbReference>
<feature type="region of interest" description="Disordered" evidence="12">
    <location>
        <begin position="98"/>
        <end position="117"/>
    </location>
</feature>
<protein>
    <recommendedName>
        <fullName evidence="11">Transcription and mRNA export factor ENY2</fullName>
    </recommendedName>
    <alternativeName>
        <fullName evidence="11">Enhancer of yellow 2 transcription factor homolog</fullName>
    </alternativeName>
</protein>
<keyword evidence="9 11" id="KW-0804">Transcription</keyword>
<keyword evidence="10 11" id="KW-0539">Nucleus</keyword>
<proteinExistence type="inferred from homology"/>
<keyword evidence="5 11" id="KW-0653">Protein transport</keyword>
<evidence type="ECO:0000256" key="12">
    <source>
        <dbReference type="SAM" id="MobiDB-lite"/>
    </source>
</evidence>
<dbReference type="Proteomes" id="UP000734854">
    <property type="component" value="Unassembled WGS sequence"/>
</dbReference>
<name>A0A8J5H512_ZINOF</name>
<comment type="function">
    <text evidence="11">Involved in mRNA export coupled transcription activation by association with both the TREX-2 and the SAGA complexes. The transcription regulatory histone acetylation (HAT) complex SAGA is a multiprotein complex that activates transcription by remodeling chromatin and mediating histone acetylation and deubiquitination. Within the SAGA complex, participates to a subcomplex that specifically deubiquitinates histones. The SAGA complex is recruited to specific gene promoters by activators, where it is required for transcription. The TREX-2 complex functions in docking export-competent ribonucleoprotein particles (mRNPs) to the nuclear entrance of the nuclear pore complex (nuclear basket). TREX-2 participates in mRNA export and accurate chromatin positioning in the nucleus by tethering genes to the nuclear periphery.</text>
</comment>
<keyword evidence="6 11" id="KW-0811">Translocation</keyword>
<comment type="caution">
    <text evidence="13">The sequence shown here is derived from an EMBL/GenBank/DDBJ whole genome shotgun (WGS) entry which is preliminary data.</text>
</comment>
<keyword evidence="3 11" id="KW-0509">mRNA transport</keyword>
<comment type="subunit">
    <text evidence="11">Component of the nuclear pore complex (NPC)-associated TREX-2 complex (transcription and export complex 2). Component of the SAGA transcription coactivator-HAT complex. Within the SAGA complex, participates to a subcomplex of SAGA called the DUB module (deubiquitination module).</text>
</comment>
<dbReference type="GO" id="GO:0071819">
    <property type="term" value="C:DUBm complex"/>
    <property type="evidence" value="ECO:0007669"/>
    <property type="project" value="UniProtKB-UniRule"/>
</dbReference>
<dbReference type="EMBL" id="JACMSC010000007">
    <property type="protein sequence ID" value="KAG6516703.1"/>
    <property type="molecule type" value="Genomic_DNA"/>
</dbReference>
<dbReference type="FunFam" id="1.10.246.140:FF:000001">
    <property type="entry name" value="Transcription and mRNA export factor ENY2"/>
    <property type="match status" value="1"/>
</dbReference>
<dbReference type="InterPro" id="IPR018783">
    <property type="entry name" value="TF_ENY2"/>
</dbReference>
<evidence type="ECO:0000256" key="6">
    <source>
        <dbReference type="ARBA" id="ARBA00023010"/>
    </source>
</evidence>
<dbReference type="GO" id="GO:0015031">
    <property type="term" value="P:protein transport"/>
    <property type="evidence" value="ECO:0007669"/>
    <property type="project" value="UniProtKB-KW"/>
</dbReference>
<organism evidence="13 14">
    <name type="scientific">Zingiber officinale</name>
    <name type="common">Ginger</name>
    <name type="synonym">Amomum zingiber</name>
    <dbReference type="NCBI Taxonomy" id="94328"/>
    <lineage>
        <taxon>Eukaryota</taxon>
        <taxon>Viridiplantae</taxon>
        <taxon>Streptophyta</taxon>
        <taxon>Embryophyta</taxon>
        <taxon>Tracheophyta</taxon>
        <taxon>Spermatophyta</taxon>
        <taxon>Magnoliopsida</taxon>
        <taxon>Liliopsida</taxon>
        <taxon>Zingiberales</taxon>
        <taxon>Zingiberaceae</taxon>
        <taxon>Zingiber</taxon>
    </lineage>
</organism>
<gene>
    <name evidence="13" type="ORF">ZIOFF_027176</name>
</gene>
<dbReference type="GO" id="GO:0006325">
    <property type="term" value="P:chromatin organization"/>
    <property type="evidence" value="ECO:0007669"/>
    <property type="project" value="UniProtKB-KW"/>
</dbReference>
<dbReference type="GO" id="GO:0005643">
    <property type="term" value="C:nuclear pore"/>
    <property type="evidence" value="ECO:0007669"/>
    <property type="project" value="UniProtKB-UniRule"/>
</dbReference>
<evidence type="ECO:0000313" key="13">
    <source>
        <dbReference type="EMBL" id="KAG6516703.1"/>
    </source>
</evidence>
<evidence type="ECO:0000256" key="3">
    <source>
        <dbReference type="ARBA" id="ARBA00022816"/>
    </source>
</evidence>
<keyword evidence="14" id="KW-1185">Reference proteome</keyword>
<sequence length="245" mass="27678">MAGFRFMVVDRTGCFTPVVYKFALLVAVAARRRREENQSRASSSPDRAKGTPYSCKFSLLSFFMFIGVVDLLRFSFEFEDAFYAAICSISNSCTRGHAGGLRSTDPRHPIRTRSRKKSFPFRRSSTSRCRTIFAHVDELNLVLQLIESGEKEKLMELLRERLIECGWRDEMRALCRAYAKKKGRNNVTVDDLVHVITPKGREKSCISVTSNFAISTSASSVPDSVKAELLLRIQSFLKSVPLDAL</sequence>
<evidence type="ECO:0000256" key="5">
    <source>
        <dbReference type="ARBA" id="ARBA00022927"/>
    </source>
</evidence>
<dbReference type="PANTHER" id="PTHR12514">
    <property type="entry name" value="ENHANCER OF YELLOW 2 TRANSCRIPTION FACTOR"/>
    <property type="match status" value="1"/>
</dbReference>
<comment type="subcellular location">
    <subcellularLocation>
        <location evidence="1 11">Nucleus</location>
        <location evidence="1 11">Nucleoplasm</location>
    </subcellularLocation>
</comment>
<dbReference type="GO" id="GO:0006406">
    <property type="term" value="P:mRNA export from nucleus"/>
    <property type="evidence" value="ECO:0007669"/>
    <property type="project" value="UniProtKB-UniRule"/>
</dbReference>
<keyword evidence="4 11" id="KW-0156">Chromatin regulator</keyword>
<evidence type="ECO:0000256" key="11">
    <source>
        <dbReference type="HAMAP-Rule" id="MF_03046"/>
    </source>
</evidence>
<dbReference type="GO" id="GO:0005654">
    <property type="term" value="C:nucleoplasm"/>
    <property type="evidence" value="ECO:0007669"/>
    <property type="project" value="UniProtKB-SubCell"/>
</dbReference>
<dbReference type="Pfam" id="PF10163">
    <property type="entry name" value="EnY2"/>
    <property type="match status" value="1"/>
</dbReference>
<dbReference type="AlphaFoldDB" id="A0A8J5H512"/>
<evidence type="ECO:0000256" key="10">
    <source>
        <dbReference type="ARBA" id="ARBA00023242"/>
    </source>
</evidence>
<keyword evidence="7 11" id="KW-0805">Transcription regulation</keyword>
<keyword evidence="2 11" id="KW-0813">Transport</keyword>
<evidence type="ECO:0000256" key="9">
    <source>
        <dbReference type="ARBA" id="ARBA00023163"/>
    </source>
</evidence>
<evidence type="ECO:0000256" key="1">
    <source>
        <dbReference type="ARBA" id="ARBA00004642"/>
    </source>
</evidence>
<evidence type="ECO:0000256" key="7">
    <source>
        <dbReference type="ARBA" id="ARBA00023015"/>
    </source>
</evidence>